<evidence type="ECO:0000313" key="16">
    <source>
        <dbReference type="Proteomes" id="UP001189429"/>
    </source>
</evidence>
<evidence type="ECO:0000256" key="2">
    <source>
        <dbReference type="ARBA" id="ARBA00006835"/>
    </source>
</evidence>
<feature type="domain" description="RNA polymerase Rpb2" evidence="13">
    <location>
        <begin position="498"/>
        <end position="562"/>
    </location>
</feature>
<dbReference type="PROSITE" id="PS01166">
    <property type="entry name" value="RNA_POL_BETA"/>
    <property type="match status" value="1"/>
</dbReference>
<dbReference type="Proteomes" id="UP001189429">
    <property type="component" value="Unassembled WGS sequence"/>
</dbReference>
<evidence type="ECO:0000256" key="8">
    <source>
        <dbReference type="ARBA" id="ARBA00023242"/>
    </source>
</evidence>
<dbReference type="PANTHER" id="PTHR20856">
    <property type="entry name" value="DNA-DIRECTED RNA POLYMERASE I SUBUNIT 2"/>
    <property type="match status" value="1"/>
</dbReference>
<feature type="non-terminal residue" evidence="15">
    <location>
        <position position="1110"/>
    </location>
</feature>
<evidence type="ECO:0000256" key="6">
    <source>
        <dbReference type="ARBA" id="ARBA00022695"/>
    </source>
</evidence>
<dbReference type="Pfam" id="PF04563">
    <property type="entry name" value="RNA_pol_Rpb2_1"/>
    <property type="match status" value="1"/>
</dbReference>
<comment type="similarity">
    <text evidence="2 9">Belongs to the RNA polymerase beta chain family.</text>
</comment>
<keyword evidence="7" id="KW-0804">Transcription</keyword>
<proteinExistence type="inferred from homology"/>
<dbReference type="Pfam" id="PF06883">
    <property type="entry name" value="RNA_pol_Rpa2_4"/>
    <property type="match status" value="1"/>
</dbReference>
<evidence type="ECO:0000259" key="12">
    <source>
        <dbReference type="Pfam" id="PF04563"/>
    </source>
</evidence>
<feature type="region of interest" description="Disordered" evidence="10">
    <location>
        <begin position="1"/>
        <end position="51"/>
    </location>
</feature>
<keyword evidence="8" id="KW-0539">Nucleus</keyword>
<evidence type="ECO:0000313" key="15">
    <source>
        <dbReference type="EMBL" id="CAK0906942.1"/>
    </source>
</evidence>
<dbReference type="InterPro" id="IPR014724">
    <property type="entry name" value="RNA_pol_RPB2_OB-fold"/>
</dbReference>
<dbReference type="CDD" id="cd00653">
    <property type="entry name" value="RNA_pol_B_RPB2"/>
    <property type="match status" value="1"/>
</dbReference>
<keyword evidence="5" id="KW-0808">Transferase</keyword>
<dbReference type="InterPro" id="IPR037034">
    <property type="entry name" value="RNA_pol_Rpb2_2_sf"/>
</dbReference>
<dbReference type="InterPro" id="IPR015712">
    <property type="entry name" value="DNA-dir_RNA_pol_su2"/>
</dbReference>
<sequence length="1110" mass="122948">MAGSKDEPPAPGGQKKARRSSGSKAVPRAMPNAQAQEGASSGRKPSSKTEEEHGLLLQAVLNHVDSFNMFIDHGLERIVDEVPPIEVEPPEGPSLVVQLTELHLCHPVNTGAPAASNWTPSMCRLSHTTYGGQLRANFSMRIGGEPGTTTTEADLGSIPVMVRSKRCHLHGLNEKQLVAHGEDHTERGGYFILNGLERIIRLLIMPRANYPMAVNRPSYQKRGPLYSEFAVLMRCMRPDGSTQTNCLHYCRDGSCTLRFSYRRQEWLVPLVQVAQCLHAVSDLALLQMLAGPAPSQARGERQAGKRDMRECVISMLQSYAASRASSACSAQAELGKTFRVIMGNDIPSRLTDEEVGAEIVKRFLLVHTSSSSQKLQTLCVMYQKLMGLVNGEVQPDNQDTMNSHDVLLPGQLYGMVLKENMEVMMDRLRGLLYKLLRKDEVTGKAKHSVEDFKTDPGLLDAQIKACADLDRKMGNFLATGNINSRNGLDLMQKSGYTVVADKLNHARYSSHFAAIHRGQYFTEMKTTTVRKLLPETWGFLCPVHTPDGTPCGLLNHIAHMCKAVVSPAPLEATRAVGAVLAGLGMETPEPSSNRRPSVYPQGQFCWVMLDGCPLGKIETAKLSLAEERLRTLKVSGSGGIPKDIEIVCISRDWGHLFPGLFLFLGPCRLTRPVRSLKHGGAVEWIGPLEQLFLSISVLPEERDQAELALSAPKQPRAAGDEEPVPEQLPVKYSHEELHPTSVFSTLAGFTPFSNHNQSPRNMYQCQMLKQTMGTPYHNHERRVDNKVFYLQSPQLPIVSTQMYRNCQADSHPSGTNAVVAVITYTGYDIEDAMIINKASYERGFGHGSVFKSKVIDAADAKMSPALQRLCRFRNVKWDDHGNVVKRFCEELDDDGLPRVGVQLSRGDPMCCIINHEGHEHIHRYKDDEKAYVEHVSIVNGEDIEGAPKCPRLILRLRLPRNPVVGDKFSSRHGQKGVMSFLWPQEDVPFSESGITPDILFNPHGFPSRMTIGMLIESIAAKAAACDGKAKADGTTFRDYHKTYSEADNNEGDPFMQGLPRPGGRKRLASDYFGGTLAKHGFQHLGTEKMYSGIHGTEMECEIFMGLIYYQ</sequence>
<comment type="subcellular location">
    <subcellularLocation>
        <location evidence="1">Nucleus</location>
    </subcellularLocation>
</comment>
<evidence type="ECO:0000259" key="14">
    <source>
        <dbReference type="Pfam" id="PF06883"/>
    </source>
</evidence>
<dbReference type="Pfam" id="PF04565">
    <property type="entry name" value="RNA_pol_Rpb2_3"/>
    <property type="match status" value="1"/>
</dbReference>
<dbReference type="InterPro" id="IPR037033">
    <property type="entry name" value="DNA-dir_RNAP_su2_hyb_sf"/>
</dbReference>
<dbReference type="Gene3D" id="3.90.1070.20">
    <property type="match status" value="1"/>
</dbReference>
<evidence type="ECO:0000256" key="9">
    <source>
        <dbReference type="RuleBase" id="RU000434"/>
    </source>
</evidence>
<dbReference type="EC" id="2.7.7.6" evidence="3"/>
<evidence type="ECO:0000259" key="11">
    <source>
        <dbReference type="Pfam" id="PF00562"/>
    </source>
</evidence>
<dbReference type="InterPro" id="IPR007120">
    <property type="entry name" value="DNA-dir_RNAP_su2_dom"/>
</dbReference>
<gene>
    <name evidence="15" type="ORF">PCOR1329_LOCUS82103</name>
</gene>
<evidence type="ECO:0000256" key="3">
    <source>
        <dbReference type="ARBA" id="ARBA00012418"/>
    </source>
</evidence>
<keyword evidence="6" id="KW-0548">Nucleotidyltransferase</keyword>
<evidence type="ECO:0000256" key="1">
    <source>
        <dbReference type="ARBA" id="ARBA00004123"/>
    </source>
</evidence>
<evidence type="ECO:0000259" key="13">
    <source>
        <dbReference type="Pfam" id="PF04565"/>
    </source>
</evidence>
<keyword evidence="16" id="KW-1185">Reference proteome</keyword>
<keyword evidence="4" id="KW-0240">DNA-directed RNA polymerase</keyword>
<dbReference type="Gene3D" id="2.40.50.150">
    <property type="match status" value="1"/>
</dbReference>
<dbReference type="InterPro" id="IPR007121">
    <property type="entry name" value="RNA_pol_bsu_CS"/>
</dbReference>
<dbReference type="InterPro" id="IPR009674">
    <property type="entry name" value="Rpa2_dom_4"/>
</dbReference>
<evidence type="ECO:0000256" key="4">
    <source>
        <dbReference type="ARBA" id="ARBA00022478"/>
    </source>
</evidence>
<organism evidence="15 16">
    <name type="scientific">Prorocentrum cordatum</name>
    <dbReference type="NCBI Taxonomy" id="2364126"/>
    <lineage>
        <taxon>Eukaryota</taxon>
        <taxon>Sar</taxon>
        <taxon>Alveolata</taxon>
        <taxon>Dinophyceae</taxon>
        <taxon>Prorocentrales</taxon>
        <taxon>Prorocentraceae</taxon>
        <taxon>Prorocentrum</taxon>
    </lineage>
</organism>
<dbReference type="Gene3D" id="3.90.1100.10">
    <property type="match status" value="2"/>
</dbReference>
<comment type="caution">
    <text evidence="15">The sequence shown here is derived from an EMBL/GenBank/DDBJ whole genome shotgun (WGS) entry which is preliminary data.</text>
</comment>
<name>A0ABN9Y793_9DINO</name>
<evidence type="ECO:0000256" key="10">
    <source>
        <dbReference type="SAM" id="MobiDB-lite"/>
    </source>
</evidence>
<dbReference type="Gene3D" id="3.90.1110.10">
    <property type="entry name" value="RNA polymerase Rpb2, domain 2"/>
    <property type="match status" value="1"/>
</dbReference>
<evidence type="ECO:0000256" key="7">
    <source>
        <dbReference type="ARBA" id="ARBA00023163"/>
    </source>
</evidence>
<dbReference type="SUPFAM" id="SSF64484">
    <property type="entry name" value="beta and beta-prime subunits of DNA dependent RNA-polymerase"/>
    <property type="match status" value="1"/>
</dbReference>
<accession>A0ABN9Y793</accession>
<dbReference type="InterPro" id="IPR007644">
    <property type="entry name" value="RNA_pol_bsu_protrusion"/>
</dbReference>
<feature type="domain" description="RNA polymerase beta subunit protrusion" evidence="12">
    <location>
        <begin position="60"/>
        <end position="439"/>
    </location>
</feature>
<feature type="domain" description="DNA-directed RNA polymerase subunit 2 hybrid-binding" evidence="11">
    <location>
        <begin position="747"/>
        <end position="1110"/>
    </location>
</feature>
<evidence type="ECO:0000256" key="5">
    <source>
        <dbReference type="ARBA" id="ARBA00022679"/>
    </source>
</evidence>
<dbReference type="Gene3D" id="2.40.270.10">
    <property type="entry name" value="DNA-directed RNA polymerase, subunit 2, domain 6"/>
    <property type="match status" value="1"/>
</dbReference>
<protein>
    <recommendedName>
        <fullName evidence="3">DNA-directed RNA polymerase</fullName>
        <ecNumber evidence="3">2.7.7.6</ecNumber>
    </recommendedName>
</protein>
<reference evidence="15" key="1">
    <citation type="submission" date="2023-10" db="EMBL/GenBank/DDBJ databases">
        <authorList>
            <person name="Chen Y."/>
            <person name="Shah S."/>
            <person name="Dougan E. K."/>
            <person name="Thang M."/>
            <person name="Chan C."/>
        </authorList>
    </citation>
    <scope>NUCLEOTIDE SEQUENCE [LARGE SCALE GENOMIC DNA]</scope>
</reference>
<dbReference type="InterPro" id="IPR007645">
    <property type="entry name" value="RNA_pol_Rpb2_3"/>
</dbReference>
<feature type="domain" description="DNA-directed RNA polymerase I subunit RPA2" evidence="14">
    <location>
        <begin position="614"/>
        <end position="671"/>
    </location>
</feature>
<dbReference type="EMBL" id="CAUYUJ010021772">
    <property type="protein sequence ID" value="CAK0906942.1"/>
    <property type="molecule type" value="Genomic_DNA"/>
</dbReference>
<dbReference type="Pfam" id="PF00562">
    <property type="entry name" value="RNA_pol_Rpb2_6"/>
    <property type="match status" value="1"/>
</dbReference>